<proteinExistence type="predicted"/>
<reference evidence="3 4" key="1">
    <citation type="submission" date="2016-05" db="EMBL/GenBank/DDBJ databases">
        <title>A degradative enzymes factory behind the ericoid mycorrhizal symbiosis.</title>
        <authorList>
            <consortium name="DOE Joint Genome Institute"/>
            <person name="Martino E."/>
            <person name="Morin E."/>
            <person name="Grelet G."/>
            <person name="Kuo A."/>
            <person name="Kohler A."/>
            <person name="Daghino S."/>
            <person name="Barry K."/>
            <person name="Choi C."/>
            <person name="Cichocki N."/>
            <person name="Clum A."/>
            <person name="Copeland A."/>
            <person name="Hainaut M."/>
            <person name="Haridas S."/>
            <person name="Labutti K."/>
            <person name="Lindquist E."/>
            <person name="Lipzen A."/>
            <person name="Khouja H.-R."/>
            <person name="Murat C."/>
            <person name="Ohm R."/>
            <person name="Olson A."/>
            <person name="Spatafora J."/>
            <person name="Veneault-Fourrey C."/>
            <person name="Henrissat B."/>
            <person name="Grigoriev I."/>
            <person name="Martin F."/>
            <person name="Perotto S."/>
        </authorList>
    </citation>
    <scope>NUCLEOTIDE SEQUENCE [LARGE SCALE GENOMIC DNA]</scope>
    <source>
        <strain evidence="3 4">UAMH 7357</strain>
    </source>
</reference>
<keyword evidence="2" id="KW-0812">Transmembrane</keyword>
<evidence type="ECO:0000256" key="1">
    <source>
        <dbReference type="SAM" id="MobiDB-lite"/>
    </source>
</evidence>
<evidence type="ECO:0000313" key="3">
    <source>
        <dbReference type="EMBL" id="PMD22021.1"/>
    </source>
</evidence>
<protein>
    <submittedName>
        <fullName evidence="3">Uncharacterized protein</fullName>
    </submittedName>
</protein>
<accession>A0A2J6Q6Z1</accession>
<feature type="region of interest" description="Disordered" evidence="1">
    <location>
        <begin position="1"/>
        <end position="40"/>
    </location>
</feature>
<evidence type="ECO:0000313" key="4">
    <source>
        <dbReference type="Proteomes" id="UP000235672"/>
    </source>
</evidence>
<feature type="transmembrane region" description="Helical" evidence="2">
    <location>
        <begin position="64"/>
        <end position="87"/>
    </location>
</feature>
<dbReference type="AlphaFoldDB" id="A0A2J6Q6Z1"/>
<feature type="compositionally biased region" description="Polar residues" evidence="1">
    <location>
        <begin position="13"/>
        <end position="22"/>
    </location>
</feature>
<organism evidence="3 4">
    <name type="scientific">Hyaloscypha hepaticicola</name>
    <dbReference type="NCBI Taxonomy" id="2082293"/>
    <lineage>
        <taxon>Eukaryota</taxon>
        <taxon>Fungi</taxon>
        <taxon>Dikarya</taxon>
        <taxon>Ascomycota</taxon>
        <taxon>Pezizomycotina</taxon>
        <taxon>Leotiomycetes</taxon>
        <taxon>Helotiales</taxon>
        <taxon>Hyaloscyphaceae</taxon>
        <taxon>Hyaloscypha</taxon>
    </lineage>
</organism>
<keyword evidence="2" id="KW-0472">Membrane</keyword>
<dbReference type="OrthoDB" id="10468647at2759"/>
<gene>
    <name evidence="3" type="ORF">NA56DRAFT_703000</name>
</gene>
<dbReference type="Proteomes" id="UP000235672">
    <property type="component" value="Unassembled WGS sequence"/>
</dbReference>
<keyword evidence="4" id="KW-1185">Reference proteome</keyword>
<sequence length="95" mass="10550">MTSAHCDPPVALNTMSSSTLPTQHEHPQGDPPSYPSSLHAIDPWIPPPIEEDPYKRRICHQQKYIFAFIGLGVITMALILGVVFATLKKHYKIGT</sequence>
<name>A0A2J6Q6Z1_9HELO</name>
<dbReference type="EMBL" id="KZ613479">
    <property type="protein sequence ID" value="PMD22021.1"/>
    <property type="molecule type" value="Genomic_DNA"/>
</dbReference>
<evidence type="ECO:0000256" key="2">
    <source>
        <dbReference type="SAM" id="Phobius"/>
    </source>
</evidence>
<keyword evidence="2" id="KW-1133">Transmembrane helix</keyword>